<comment type="caution">
    <text evidence="2">The sequence shown here is derived from an EMBL/GenBank/DDBJ whole genome shotgun (WGS) entry which is preliminary data.</text>
</comment>
<protein>
    <submittedName>
        <fullName evidence="2">[NiFe] hydrogenase assembly HybE family chaperone</fullName>
    </submittedName>
</protein>
<accession>A0A839T6U6</accession>
<dbReference type="AlphaFoldDB" id="A0A839T6U6"/>
<dbReference type="InterPro" id="IPR038530">
    <property type="entry name" value="NiFe-hyd_HybE_sf"/>
</dbReference>
<name>A0A839T6U6_AZOMA</name>
<gene>
    <name evidence="2" type="ORF">FHR87_003244</name>
</gene>
<dbReference type="EMBL" id="JACHXI010000020">
    <property type="protein sequence ID" value="MBB3104818.1"/>
    <property type="molecule type" value="Genomic_DNA"/>
</dbReference>
<organism evidence="2 3">
    <name type="scientific">Azomonas macrocytogenes</name>
    <name type="common">Azotobacter macrocytogenes</name>
    <dbReference type="NCBI Taxonomy" id="69962"/>
    <lineage>
        <taxon>Bacteria</taxon>
        <taxon>Pseudomonadati</taxon>
        <taxon>Pseudomonadota</taxon>
        <taxon>Gammaproteobacteria</taxon>
        <taxon>Pseudomonadales</taxon>
        <taxon>Pseudomonadaceae</taxon>
        <taxon>Azomonas</taxon>
    </lineage>
</organism>
<dbReference type="Proteomes" id="UP000549250">
    <property type="component" value="Unassembled WGS sequence"/>
</dbReference>
<dbReference type="InterPro" id="IPR023994">
    <property type="entry name" value="NiFe-hyd_HybE"/>
</dbReference>
<evidence type="ECO:0000256" key="1">
    <source>
        <dbReference type="ARBA" id="ARBA00006532"/>
    </source>
</evidence>
<dbReference type="RefSeq" id="WP_183167661.1">
    <property type="nucleotide sequence ID" value="NZ_JACHXI010000020.1"/>
</dbReference>
<evidence type="ECO:0000313" key="3">
    <source>
        <dbReference type="Proteomes" id="UP000549250"/>
    </source>
</evidence>
<proteinExistence type="inferred from homology"/>
<keyword evidence="3" id="KW-1185">Reference proteome</keyword>
<evidence type="ECO:0000313" key="2">
    <source>
        <dbReference type="EMBL" id="MBB3104818.1"/>
    </source>
</evidence>
<dbReference type="Gene3D" id="3.30.1460.40">
    <property type="entry name" value="[NiFe]-hydrogenase assembly chaperone, HybE"/>
    <property type="match status" value="1"/>
</dbReference>
<reference evidence="2 3" key="1">
    <citation type="submission" date="2020-08" db="EMBL/GenBank/DDBJ databases">
        <title>Genomic Encyclopedia of Type Strains, Phase III (KMG-III): the genomes of soil and plant-associated and newly described type strains.</title>
        <authorList>
            <person name="Whitman W."/>
        </authorList>
    </citation>
    <scope>NUCLEOTIDE SEQUENCE [LARGE SCALE GENOMIC DNA]</scope>
    <source>
        <strain evidence="2 3">CECT 4462</strain>
    </source>
</reference>
<dbReference type="NCBIfam" id="TIGR03993">
    <property type="entry name" value="hydrog_HybE"/>
    <property type="match status" value="1"/>
</dbReference>
<dbReference type="Pfam" id="PF11939">
    <property type="entry name" value="NiFe-hyd_HybE"/>
    <property type="match status" value="1"/>
</dbReference>
<comment type="similarity">
    <text evidence="1">Belongs to the HupJ family.</text>
</comment>
<sequence length="153" mass="16785">MHERIEIEACYRAVGLRMAELPICNPALKVELVGWRLLEDIGQVGVLITPWCMNLLWQPLPGAALPRQGGPVLLMLPSGEYECIVHNDEILGLLASASLYSPMQDFPGQIEARAVAGEVLTLILGDTSHADEEAAGVSRRTLFRRVLGQTVRE</sequence>